<sequence length="74" mass="7899">MLGFDGTQARVLSNLGVGFLGTQHAWVQKLSISTSSCSATVFLPTQRSRGKGETVIVFTPSFAFASSSILSLFR</sequence>
<proteinExistence type="predicted"/>
<evidence type="ECO:0000313" key="1">
    <source>
        <dbReference type="EMBL" id="GKV45297.1"/>
    </source>
</evidence>
<name>A0AAV5M9W1_9ROSI</name>
<dbReference type="Proteomes" id="UP001054252">
    <property type="component" value="Unassembled WGS sequence"/>
</dbReference>
<accession>A0AAV5M9W1</accession>
<organism evidence="1 2">
    <name type="scientific">Rubroshorea leprosula</name>
    <dbReference type="NCBI Taxonomy" id="152421"/>
    <lineage>
        <taxon>Eukaryota</taxon>
        <taxon>Viridiplantae</taxon>
        <taxon>Streptophyta</taxon>
        <taxon>Embryophyta</taxon>
        <taxon>Tracheophyta</taxon>
        <taxon>Spermatophyta</taxon>
        <taxon>Magnoliopsida</taxon>
        <taxon>eudicotyledons</taxon>
        <taxon>Gunneridae</taxon>
        <taxon>Pentapetalae</taxon>
        <taxon>rosids</taxon>
        <taxon>malvids</taxon>
        <taxon>Malvales</taxon>
        <taxon>Dipterocarpaceae</taxon>
        <taxon>Rubroshorea</taxon>
    </lineage>
</organism>
<gene>
    <name evidence="1" type="ORF">SLEP1_g52402</name>
</gene>
<keyword evidence="2" id="KW-1185">Reference proteome</keyword>
<comment type="caution">
    <text evidence="1">The sequence shown here is derived from an EMBL/GenBank/DDBJ whole genome shotgun (WGS) entry which is preliminary data.</text>
</comment>
<protein>
    <submittedName>
        <fullName evidence="1">Uncharacterized protein</fullName>
    </submittedName>
</protein>
<evidence type="ECO:0000313" key="2">
    <source>
        <dbReference type="Proteomes" id="UP001054252"/>
    </source>
</evidence>
<dbReference type="AlphaFoldDB" id="A0AAV5M9W1"/>
<dbReference type="EMBL" id="BPVZ01000193">
    <property type="protein sequence ID" value="GKV45297.1"/>
    <property type="molecule type" value="Genomic_DNA"/>
</dbReference>
<reference evidence="1 2" key="1">
    <citation type="journal article" date="2021" name="Commun. Biol.">
        <title>The genome of Shorea leprosula (Dipterocarpaceae) highlights the ecological relevance of drought in aseasonal tropical rainforests.</title>
        <authorList>
            <person name="Ng K.K.S."/>
            <person name="Kobayashi M.J."/>
            <person name="Fawcett J.A."/>
            <person name="Hatakeyama M."/>
            <person name="Paape T."/>
            <person name="Ng C.H."/>
            <person name="Ang C.C."/>
            <person name="Tnah L.H."/>
            <person name="Lee C.T."/>
            <person name="Nishiyama T."/>
            <person name="Sese J."/>
            <person name="O'Brien M.J."/>
            <person name="Copetti D."/>
            <person name="Mohd Noor M.I."/>
            <person name="Ong R.C."/>
            <person name="Putra M."/>
            <person name="Sireger I.Z."/>
            <person name="Indrioko S."/>
            <person name="Kosugi Y."/>
            <person name="Izuno A."/>
            <person name="Isagi Y."/>
            <person name="Lee S.L."/>
            <person name="Shimizu K.K."/>
        </authorList>
    </citation>
    <scope>NUCLEOTIDE SEQUENCE [LARGE SCALE GENOMIC DNA]</scope>
    <source>
        <strain evidence="1">214</strain>
    </source>
</reference>